<feature type="compositionally biased region" description="Low complexity" evidence="5">
    <location>
        <begin position="752"/>
        <end position="763"/>
    </location>
</feature>
<dbReference type="PANTHER" id="PTHR37079:SF4">
    <property type="entry name" value="SERINE_THREONINE-PROTEIN KINASE ATM"/>
    <property type="match status" value="1"/>
</dbReference>
<evidence type="ECO:0000256" key="1">
    <source>
        <dbReference type="ARBA" id="ARBA00022527"/>
    </source>
</evidence>
<evidence type="ECO:0000259" key="7">
    <source>
        <dbReference type="PROSITE" id="PS51189"/>
    </source>
</evidence>
<dbReference type="PANTHER" id="PTHR37079">
    <property type="entry name" value="SERINE/THREONINE-PROTEIN KINASE ATM"/>
    <property type="match status" value="1"/>
</dbReference>
<evidence type="ECO:0000256" key="3">
    <source>
        <dbReference type="ARBA" id="ARBA00022777"/>
    </source>
</evidence>
<dbReference type="AlphaFoldDB" id="A0A8J4CPP4"/>
<dbReference type="SMART" id="SM00146">
    <property type="entry name" value="PI3Kc"/>
    <property type="match status" value="1"/>
</dbReference>
<dbReference type="PROSITE" id="PS00916">
    <property type="entry name" value="PI3_4_KINASE_2"/>
    <property type="match status" value="1"/>
</dbReference>
<comment type="catalytic activity">
    <reaction evidence="4">
        <text>L-threonyl-[protein] + ATP = O-phospho-L-threonyl-[protein] + ADP + H(+)</text>
        <dbReference type="Rhea" id="RHEA:46608"/>
        <dbReference type="Rhea" id="RHEA-COMP:11060"/>
        <dbReference type="Rhea" id="RHEA-COMP:11605"/>
        <dbReference type="ChEBI" id="CHEBI:15378"/>
        <dbReference type="ChEBI" id="CHEBI:30013"/>
        <dbReference type="ChEBI" id="CHEBI:30616"/>
        <dbReference type="ChEBI" id="CHEBI:61977"/>
        <dbReference type="ChEBI" id="CHEBI:456216"/>
        <dbReference type="EC" id="2.7.11.1"/>
    </reaction>
</comment>
<dbReference type="PROSITE" id="PS51189">
    <property type="entry name" value="FAT"/>
    <property type="match status" value="1"/>
</dbReference>
<feature type="domain" description="FAT" evidence="7">
    <location>
        <begin position="1"/>
        <end position="330"/>
    </location>
</feature>
<keyword evidence="1" id="KW-0723">Serine/threonine-protein kinase</keyword>
<dbReference type="GO" id="GO:0004674">
    <property type="term" value="F:protein serine/threonine kinase activity"/>
    <property type="evidence" value="ECO:0007669"/>
    <property type="project" value="UniProtKB-KW"/>
</dbReference>
<dbReference type="InterPro" id="IPR014009">
    <property type="entry name" value="PIK_FAT"/>
</dbReference>
<gene>
    <name evidence="8" type="ORF">Vretifemale_12933</name>
</gene>
<dbReference type="CDD" id="cd05171">
    <property type="entry name" value="PIKKc_ATM"/>
    <property type="match status" value="1"/>
</dbReference>
<dbReference type="InterPro" id="IPR011009">
    <property type="entry name" value="Kinase-like_dom_sf"/>
</dbReference>
<keyword evidence="3" id="KW-0418">Kinase</keyword>
<evidence type="ECO:0000256" key="2">
    <source>
        <dbReference type="ARBA" id="ARBA00022679"/>
    </source>
</evidence>
<dbReference type="PROSITE" id="PS00915">
    <property type="entry name" value="PI3_4_KINASE_1"/>
    <property type="match status" value="1"/>
</dbReference>
<organism evidence="8 9">
    <name type="scientific">Volvox reticuliferus</name>
    <dbReference type="NCBI Taxonomy" id="1737510"/>
    <lineage>
        <taxon>Eukaryota</taxon>
        <taxon>Viridiplantae</taxon>
        <taxon>Chlorophyta</taxon>
        <taxon>core chlorophytes</taxon>
        <taxon>Chlorophyceae</taxon>
        <taxon>CS clade</taxon>
        <taxon>Chlamydomonadales</taxon>
        <taxon>Volvocaceae</taxon>
        <taxon>Volvox</taxon>
    </lineage>
</organism>
<dbReference type="PROSITE" id="PS50290">
    <property type="entry name" value="PI3_4_KINASE_3"/>
    <property type="match status" value="1"/>
</dbReference>
<evidence type="ECO:0008006" key="10">
    <source>
        <dbReference type="Google" id="ProtNLM"/>
    </source>
</evidence>
<dbReference type="Gene3D" id="1.10.1070.11">
    <property type="entry name" value="Phosphatidylinositol 3-/4-kinase, catalytic domain"/>
    <property type="match status" value="1"/>
</dbReference>
<dbReference type="GO" id="GO:0006281">
    <property type="term" value="P:DNA repair"/>
    <property type="evidence" value="ECO:0007669"/>
    <property type="project" value="InterPro"/>
</dbReference>
<feature type="non-terminal residue" evidence="8">
    <location>
        <position position="832"/>
    </location>
</feature>
<evidence type="ECO:0000313" key="8">
    <source>
        <dbReference type="EMBL" id="GIL84247.1"/>
    </source>
</evidence>
<evidence type="ECO:0000313" key="9">
    <source>
        <dbReference type="Proteomes" id="UP000747110"/>
    </source>
</evidence>
<dbReference type="InterPro" id="IPR038980">
    <property type="entry name" value="ATM_plant"/>
</dbReference>
<name>A0A8J4CPP4_9CHLO</name>
<dbReference type="OrthoDB" id="381190at2759"/>
<sequence length="832" mass="88835">VIDMHCGGTAAWRLEEARLVRRRGQATLAAHMALALVSELEQHQHQLPLQLAASGSGGVSSAGDGGGTLQLATAMSLAGAWCAEAQVDCGAYGGVMGLMGRAVDIAVQALDEKKGGSGAAAAVGSWESQAACKVLYRLASYADQRYREFVAVLQSPEHVKRMTVVAAKRREAESIRAKKDASSGQMKTYLEHQLRRVLTPVLADEEADATLRSAQSALRSTALANYGRCLCAGDRHDLAAIYRMCQMWLQPADGEDVSAAFTQATAAVPSYKWLPLVYQMASRLSTTTPPAGGGGAASDTFQRVLQSLLLRLAVDHPYHVIYQLFALRNGNLDRAGKAQPGVAADLAGFVQVVDTSKIKAAESLLQQLLVRGGRTAVIVKQAEKLLRMYIDLAALPPPQEDPAPPQPFPANLKRQVDGGAMDALPVVSALIPVDPTASYDGLPHLVSFDSTVSYAGGINKPKIIVANDSLGAKHKQLVKSGNDDLRQDAVMQQTFALINGLLARDAAASRRGLRVATYRVVPFSPTAGLLQWVEDTQPLNLYLLGKNYASGAHARYMPPGEWTWIQCYNHIKAATEAARKGGTDGGELLRAFEEVCRRFSPCLHHFLLEGFPSPPAWLAAQSSFTRSTAAASMAGYLLGLGDRHSGNILLHGATGEVVHIDLGIAFEQGRFLTTPELVPFRLTRDVVDGMGVNGVEGPFRRSCEETMRVLRSNAESLLTVLEVVLHDPLHKWSLTLAKARQKQPRDRGGRGQAQQQQQQQQEQQEQEDEESAALLGNADAARAVLRVKQKLEGRMDAGGLGRATATAAGTTATSHKGGIAAAGQGAAAGQAG</sequence>
<comment type="caution">
    <text evidence="8">The sequence shown here is derived from an EMBL/GenBank/DDBJ whole genome shotgun (WGS) entry which is preliminary data.</text>
</comment>
<feature type="domain" description="PI3K/PI4K catalytic" evidence="6">
    <location>
        <begin position="448"/>
        <end position="773"/>
    </location>
</feature>
<keyword evidence="9" id="KW-1185">Reference proteome</keyword>
<dbReference type="EMBL" id="BNCP01000029">
    <property type="protein sequence ID" value="GIL84247.1"/>
    <property type="molecule type" value="Genomic_DNA"/>
</dbReference>
<feature type="region of interest" description="Disordered" evidence="5">
    <location>
        <begin position="792"/>
        <end position="832"/>
    </location>
</feature>
<dbReference type="InterPro" id="IPR018936">
    <property type="entry name" value="PI3/4_kinase_CS"/>
</dbReference>
<feature type="region of interest" description="Disordered" evidence="5">
    <location>
        <begin position="738"/>
        <end position="777"/>
    </location>
</feature>
<feature type="compositionally biased region" description="Low complexity" evidence="5">
    <location>
        <begin position="802"/>
        <end position="832"/>
    </location>
</feature>
<dbReference type="InterPro" id="IPR044107">
    <property type="entry name" value="PIKKc_ATM"/>
</dbReference>
<dbReference type="Pfam" id="PF00454">
    <property type="entry name" value="PI3_PI4_kinase"/>
    <property type="match status" value="1"/>
</dbReference>
<evidence type="ECO:0000259" key="6">
    <source>
        <dbReference type="PROSITE" id="PS50290"/>
    </source>
</evidence>
<protein>
    <recommendedName>
        <fullName evidence="10">Non-specific serine/threonine protein kinase</fullName>
    </recommendedName>
</protein>
<dbReference type="InterPro" id="IPR000403">
    <property type="entry name" value="PI3/4_kinase_cat_dom"/>
</dbReference>
<dbReference type="InterPro" id="IPR036940">
    <property type="entry name" value="PI3/4_kinase_cat_sf"/>
</dbReference>
<accession>A0A8J4CPP4</accession>
<dbReference type="SUPFAM" id="SSF56112">
    <property type="entry name" value="Protein kinase-like (PK-like)"/>
    <property type="match status" value="1"/>
</dbReference>
<dbReference type="Gene3D" id="3.30.1010.10">
    <property type="entry name" value="Phosphatidylinositol 3-kinase Catalytic Subunit, Chain A, domain 4"/>
    <property type="match status" value="1"/>
</dbReference>
<proteinExistence type="predicted"/>
<keyword evidence="2" id="KW-0808">Transferase</keyword>
<evidence type="ECO:0000256" key="4">
    <source>
        <dbReference type="ARBA" id="ARBA00047899"/>
    </source>
</evidence>
<reference evidence="8" key="1">
    <citation type="journal article" date="2021" name="Proc. Natl. Acad. Sci. U.S.A.">
        <title>Three genomes in the algal genus Volvox reveal the fate of a haploid sex-determining region after a transition to homothallism.</title>
        <authorList>
            <person name="Yamamoto K."/>
            <person name="Hamaji T."/>
            <person name="Kawai-Toyooka H."/>
            <person name="Matsuzaki R."/>
            <person name="Takahashi F."/>
            <person name="Nishimura Y."/>
            <person name="Kawachi M."/>
            <person name="Noguchi H."/>
            <person name="Minakuchi Y."/>
            <person name="Umen J.G."/>
            <person name="Toyoda A."/>
            <person name="Nozaki H."/>
        </authorList>
    </citation>
    <scope>NUCLEOTIDE SEQUENCE</scope>
    <source>
        <strain evidence="8">NIES-3786</strain>
    </source>
</reference>
<feature type="non-terminal residue" evidence="8">
    <location>
        <position position="1"/>
    </location>
</feature>
<evidence type="ECO:0000256" key="5">
    <source>
        <dbReference type="SAM" id="MobiDB-lite"/>
    </source>
</evidence>
<dbReference type="Proteomes" id="UP000747110">
    <property type="component" value="Unassembled WGS sequence"/>
</dbReference>